<dbReference type="EMBL" id="SSSM01000003">
    <property type="protein sequence ID" value="THG31540.1"/>
    <property type="molecule type" value="Genomic_DNA"/>
</dbReference>
<dbReference type="RefSeq" id="WP_136426660.1">
    <property type="nucleotide sequence ID" value="NZ_SSSM01000003.1"/>
</dbReference>
<dbReference type="InterPro" id="IPR005624">
    <property type="entry name" value="PduO/GlcC-like"/>
</dbReference>
<organism evidence="1 2">
    <name type="scientific">Naasia lichenicola</name>
    <dbReference type="NCBI Taxonomy" id="2565933"/>
    <lineage>
        <taxon>Bacteria</taxon>
        <taxon>Bacillati</taxon>
        <taxon>Actinomycetota</taxon>
        <taxon>Actinomycetes</taxon>
        <taxon>Micrococcales</taxon>
        <taxon>Microbacteriaceae</taxon>
        <taxon>Naasia</taxon>
    </lineage>
</organism>
<dbReference type="OrthoDB" id="9815315at2"/>
<comment type="caution">
    <text evidence="1">The sequence shown here is derived from an EMBL/GenBank/DDBJ whole genome shotgun (WGS) entry which is preliminary data.</text>
</comment>
<dbReference type="InterPro" id="IPR038084">
    <property type="entry name" value="PduO/GlcC-like_sf"/>
</dbReference>
<reference evidence="1 2" key="1">
    <citation type="submission" date="2019-04" db="EMBL/GenBank/DDBJ databases">
        <authorList>
            <person name="Jiang L."/>
        </authorList>
    </citation>
    <scope>NUCLEOTIDE SEQUENCE [LARGE SCALE GENOMIC DNA]</scope>
    <source>
        <strain evidence="1 2">YIM 131853</strain>
    </source>
</reference>
<dbReference type="SUPFAM" id="SSF143744">
    <property type="entry name" value="GlcG-like"/>
    <property type="match status" value="1"/>
</dbReference>
<dbReference type="AlphaFoldDB" id="A0A4S4FM38"/>
<keyword evidence="2" id="KW-1185">Reference proteome</keyword>
<sequence>MTTNTPPAARTARVLSYDEARLLLDAALSRATEIGVPASVAVLDVSREIVAFGRQDRAPVLTGEVATAKAFTAASLRQPSGALSAATAPDGPFAGLAHGSTRGLITFGGGYPLIVDGEVLGAVGASGGSLDEDEAIVSAAVELFESWNR</sequence>
<evidence type="ECO:0000313" key="2">
    <source>
        <dbReference type="Proteomes" id="UP000309133"/>
    </source>
</evidence>
<dbReference type="Gene3D" id="3.30.450.150">
    <property type="entry name" value="Haem-degrading domain"/>
    <property type="match status" value="1"/>
</dbReference>
<protein>
    <submittedName>
        <fullName evidence="1">Heme-binding protein</fullName>
    </submittedName>
</protein>
<dbReference type="PANTHER" id="PTHR34309">
    <property type="entry name" value="SLR1406 PROTEIN"/>
    <property type="match status" value="1"/>
</dbReference>
<dbReference type="Proteomes" id="UP000309133">
    <property type="component" value="Unassembled WGS sequence"/>
</dbReference>
<dbReference type="InterPro" id="IPR052517">
    <property type="entry name" value="GlcG_carb_metab_protein"/>
</dbReference>
<name>A0A4S4FM38_9MICO</name>
<accession>A0A4S4FM38</accession>
<dbReference type="PANTHER" id="PTHR34309:SF1">
    <property type="entry name" value="PROTEIN GLCG"/>
    <property type="match status" value="1"/>
</dbReference>
<gene>
    <name evidence="1" type="ORF">E6C64_05535</name>
</gene>
<evidence type="ECO:0000313" key="1">
    <source>
        <dbReference type="EMBL" id="THG31540.1"/>
    </source>
</evidence>
<proteinExistence type="predicted"/>
<dbReference type="Pfam" id="PF03928">
    <property type="entry name" value="HbpS-like"/>
    <property type="match status" value="1"/>
</dbReference>